<organism evidence="3 4">
    <name type="scientific">Necator americanus</name>
    <name type="common">Human hookworm</name>
    <dbReference type="NCBI Taxonomy" id="51031"/>
    <lineage>
        <taxon>Eukaryota</taxon>
        <taxon>Metazoa</taxon>
        <taxon>Ecdysozoa</taxon>
        <taxon>Nematoda</taxon>
        <taxon>Chromadorea</taxon>
        <taxon>Rhabditida</taxon>
        <taxon>Rhabditina</taxon>
        <taxon>Rhabditomorpha</taxon>
        <taxon>Strongyloidea</taxon>
        <taxon>Ancylostomatidae</taxon>
        <taxon>Bunostominae</taxon>
        <taxon>Necator</taxon>
    </lineage>
</organism>
<evidence type="ECO:0000313" key="4">
    <source>
        <dbReference type="Proteomes" id="UP001303046"/>
    </source>
</evidence>
<comment type="caution">
    <text evidence="3">The sequence shown here is derived from an EMBL/GenBank/DDBJ whole genome shotgun (WGS) entry which is preliminary data.</text>
</comment>
<protein>
    <recommendedName>
        <fullName evidence="1">RNA-directed DNA polymerase</fullName>
        <ecNumber evidence="1">2.7.7.49</ecNumber>
    </recommendedName>
</protein>
<dbReference type="PANTHER" id="PTHR37984">
    <property type="entry name" value="PROTEIN CBG26694"/>
    <property type="match status" value="1"/>
</dbReference>
<name>A0ABR1DZZ3_NECAM</name>
<evidence type="ECO:0000313" key="3">
    <source>
        <dbReference type="EMBL" id="KAK6756007.1"/>
    </source>
</evidence>
<dbReference type="Proteomes" id="UP001303046">
    <property type="component" value="Unassembled WGS sequence"/>
</dbReference>
<dbReference type="EC" id="2.7.7.49" evidence="1"/>
<dbReference type="EMBL" id="JAVFWL010000005">
    <property type="protein sequence ID" value="KAK6756007.1"/>
    <property type="molecule type" value="Genomic_DNA"/>
</dbReference>
<evidence type="ECO:0000259" key="2">
    <source>
        <dbReference type="Pfam" id="PF17921"/>
    </source>
</evidence>
<dbReference type="InterPro" id="IPR041588">
    <property type="entry name" value="Integrase_H2C2"/>
</dbReference>
<dbReference type="InterPro" id="IPR050951">
    <property type="entry name" value="Retrovirus_Pol_polyprotein"/>
</dbReference>
<accession>A0ABR1DZZ3</accession>
<dbReference type="PANTHER" id="PTHR37984:SF5">
    <property type="entry name" value="PROTEIN NYNRIN-LIKE"/>
    <property type="match status" value="1"/>
</dbReference>
<gene>
    <name evidence="3" type="primary">Necator_chrV.g19205</name>
    <name evidence="3" type="ORF">RB195_014413</name>
</gene>
<proteinExistence type="predicted"/>
<feature type="domain" description="Integrase zinc-binding" evidence="2">
    <location>
        <begin position="60"/>
        <end position="106"/>
    </location>
</feature>
<sequence length="150" mass="17212">MRTATQADLIQLVINYTKSGNWLEVNCHSPLWHYYKRRNTMTTVKGCLLTASRTVIPKSHRVLSELHKAHPGQTRMKMLARSFVYWPTMDSNIEKLVKAGPRCASVAKDPIKAELHPWPKPHSSWTQVQADFAGPMEGRCYLFIVEAYSR</sequence>
<keyword evidence="4" id="KW-1185">Reference proteome</keyword>
<dbReference type="Gene3D" id="1.10.340.70">
    <property type="match status" value="1"/>
</dbReference>
<evidence type="ECO:0000256" key="1">
    <source>
        <dbReference type="ARBA" id="ARBA00012493"/>
    </source>
</evidence>
<reference evidence="3 4" key="1">
    <citation type="submission" date="2023-08" db="EMBL/GenBank/DDBJ databases">
        <title>A Necator americanus chromosomal reference genome.</title>
        <authorList>
            <person name="Ilik V."/>
            <person name="Petrzelkova K.J."/>
            <person name="Pardy F."/>
            <person name="Fuh T."/>
            <person name="Niatou-Singa F.S."/>
            <person name="Gouil Q."/>
            <person name="Baker L."/>
            <person name="Ritchie M.E."/>
            <person name="Jex A.R."/>
            <person name="Gazzola D."/>
            <person name="Li H."/>
            <person name="Toshio Fujiwara R."/>
            <person name="Zhan B."/>
            <person name="Aroian R.V."/>
            <person name="Pafco B."/>
            <person name="Schwarz E.M."/>
        </authorList>
    </citation>
    <scope>NUCLEOTIDE SEQUENCE [LARGE SCALE GENOMIC DNA]</scope>
    <source>
        <strain evidence="3 4">Aroian</strain>
        <tissue evidence="3">Whole animal</tissue>
    </source>
</reference>
<dbReference type="Pfam" id="PF17921">
    <property type="entry name" value="Integrase_H2C2"/>
    <property type="match status" value="1"/>
</dbReference>